<dbReference type="SUPFAM" id="SSF53955">
    <property type="entry name" value="Lysozyme-like"/>
    <property type="match status" value="1"/>
</dbReference>
<comment type="pathway">
    <text evidence="26">Glycan biosynthesis.</text>
</comment>
<evidence type="ECO:0000256" key="12">
    <source>
        <dbReference type="ARBA" id="ARBA00022679"/>
    </source>
</evidence>
<evidence type="ECO:0000256" key="26">
    <source>
        <dbReference type="ARBA" id="ARBA00060592"/>
    </source>
</evidence>
<keyword evidence="20" id="KW-0046">Antibiotic resistance</keyword>
<evidence type="ECO:0000256" key="2">
    <source>
        <dbReference type="ARBA" id="ARBA00004401"/>
    </source>
</evidence>
<keyword evidence="11" id="KW-0328">Glycosyltransferase</keyword>
<feature type="domain" description="Glycosyl transferase family 51" evidence="27">
    <location>
        <begin position="52"/>
        <end position="217"/>
    </location>
</feature>
<name>A0A9D2FDD6_9FIRM</name>
<dbReference type="AlphaFoldDB" id="A0A9D2FDD6"/>
<keyword evidence="19" id="KW-0472">Membrane</keyword>
<comment type="similarity">
    <text evidence="5">In the N-terminal section; belongs to the glycosyltransferase 51 family.</text>
</comment>
<reference evidence="28" key="2">
    <citation type="submission" date="2021-04" db="EMBL/GenBank/DDBJ databases">
        <authorList>
            <person name="Gilroy R."/>
        </authorList>
    </citation>
    <scope>NUCLEOTIDE SEQUENCE</scope>
    <source>
        <strain evidence="28">ChiBcec16-3735</strain>
    </source>
</reference>
<evidence type="ECO:0000256" key="16">
    <source>
        <dbReference type="ARBA" id="ARBA00022968"/>
    </source>
</evidence>
<keyword evidence="17" id="KW-0573">Peptidoglycan synthesis</keyword>
<comment type="subcellular location">
    <subcellularLocation>
        <location evidence="2">Cell membrane</location>
        <topology evidence="2">Single-pass type II membrane protein</topology>
    </subcellularLocation>
</comment>
<sequence length="236" mass="25623">MRTIVKILARLLSLALAGALAGGCLLAALGYKMYRQALDARSLEATIAAVQADPGYTPIDQLPPLYLDAVVAVEDHRFAQHSGIDPIAILRAAVHDLRTRSLDQGGSTITQQVAKNLFFTQEKRFTRKIAEVFMAFRLEDACTKDEILELYVNTIYFGDGYYGIRDACAGYFGKEPAQLTPYEATLLAGIPNAPSVYSLTANPDLAAQRQQYVVGQMVKFGYLTAEDAAAITPPAA</sequence>
<comment type="similarity">
    <text evidence="4">In the C-terminal section; belongs to the transpeptidase family.</text>
</comment>
<dbReference type="FunFam" id="1.10.3810.10:FF:000001">
    <property type="entry name" value="Penicillin-binding protein 1A"/>
    <property type="match status" value="1"/>
</dbReference>
<keyword evidence="15" id="KW-0133">Cell shape</keyword>
<evidence type="ECO:0000259" key="27">
    <source>
        <dbReference type="Pfam" id="PF00912"/>
    </source>
</evidence>
<evidence type="ECO:0000256" key="6">
    <source>
        <dbReference type="ARBA" id="ARBA00012448"/>
    </source>
</evidence>
<evidence type="ECO:0000256" key="14">
    <source>
        <dbReference type="ARBA" id="ARBA00022801"/>
    </source>
</evidence>
<dbReference type="PANTHER" id="PTHR32282:SF33">
    <property type="entry name" value="PEPTIDOGLYCAN GLYCOSYLTRANSFERASE"/>
    <property type="match status" value="1"/>
</dbReference>
<keyword evidence="10" id="KW-0645">Protease</keyword>
<evidence type="ECO:0000256" key="13">
    <source>
        <dbReference type="ARBA" id="ARBA00022692"/>
    </source>
</evidence>
<evidence type="ECO:0000256" key="10">
    <source>
        <dbReference type="ARBA" id="ARBA00022670"/>
    </source>
</evidence>
<comment type="pathway">
    <text evidence="3">Cell wall biogenesis; peptidoglycan biosynthesis.</text>
</comment>
<evidence type="ECO:0000256" key="1">
    <source>
        <dbReference type="ARBA" id="ARBA00002624"/>
    </source>
</evidence>
<dbReference type="InterPro" id="IPR036950">
    <property type="entry name" value="PBP_transglycosylase"/>
</dbReference>
<dbReference type="GO" id="GO:0006508">
    <property type="term" value="P:proteolysis"/>
    <property type="evidence" value="ECO:0007669"/>
    <property type="project" value="UniProtKB-KW"/>
</dbReference>
<dbReference type="GO" id="GO:0009002">
    <property type="term" value="F:serine-type D-Ala-D-Ala carboxypeptidase activity"/>
    <property type="evidence" value="ECO:0007669"/>
    <property type="project" value="UniProtKB-EC"/>
</dbReference>
<dbReference type="InterPro" id="IPR001264">
    <property type="entry name" value="Glyco_trans_51"/>
</dbReference>
<evidence type="ECO:0000256" key="22">
    <source>
        <dbReference type="ARBA" id="ARBA00023316"/>
    </source>
</evidence>
<evidence type="ECO:0000256" key="20">
    <source>
        <dbReference type="ARBA" id="ARBA00023251"/>
    </source>
</evidence>
<comment type="catalytic activity">
    <reaction evidence="25">
        <text>[GlcNAc-(1-&gt;4)-Mur2Ac(oyl-L-Ala-gamma-D-Glu-L-Lys-D-Ala-D-Ala)](n)-di-trans,octa-cis-undecaprenyl diphosphate + beta-D-GlcNAc-(1-&gt;4)-Mur2Ac(oyl-L-Ala-gamma-D-Glu-L-Lys-D-Ala-D-Ala)-di-trans,octa-cis-undecaprenyl diphosphate = [GlcNAc-(1-&gt;4)-Mur2Ac(oyl-L-Ala-gamma-D-Glu-L-Lys-D-Ala-D-Ala)](n+1)-di-trans,octa-cis-undecaprenyl diphosphate + di-trans,octa-cis-undecaprenyl diphosphate + H(+)</text>
        <dbReference type="Rhea" id="RHEA:23708"/>
        <dbReference type="Rhea" id="RHEA-COMP:9602"/>
        <dbReference type="Rhea" id="RHEA-COMP:9603"/>
        <dbReference type="ChEBI" id="CHEBI:15378"/>
        <dbReference type="ChEBI" id="CHEBI:58405"/>
        <dbReference type="ChEBI" id="CHEBI:60033"/>
        <dbReference type="ChEBI" id="CHEBI:78435"/>
        <dbReference type="EC" id="2.4.99.28"/>
    </reaction>
</comment>
<keyword evidence="14" id="KW-0378">Hydrolase</keyword>
<dbReference type="GO" id="GO:0009252">
    <property type="term" value="P:peptidoglycan biosynthetic process"/>
    <property type="evidence" value="ECO:0007669"/>
    <property type="project" value="UniProtKB-KW"/>
</dbReference>
<dbReference type="GO" id="GO:0046677">
    <property type="term" value="P:response to antibiotic"/>
    <property type="evidence" value="ECO:0007669"/>
    <property type="project" value="UniProtKB-KW"/>
</dbReference>
<keyword evidence="8" id="KW-1003">Cell membrane</keyword>
<evidence type="ECO:0000256" key="3">
    <source>
        <dbReference type="ARBA" id="ARBA00004752"/>
    </source>
</evidence>
<evidence type="ECO:0000256" key="9">
    <source>
        <dbReference type="ARBA" id="ARBA00022645"/>
    </source>
</evidence>
<dbReference type="GO" id="GO:0005886">
    <property type="term" value="C:plasma membrane"/>
    <property type="evidence" value="ECO:0007669"/>
    <property type="project" value="UniProtKB-SubCell"/>
</dbReference>
<dbReference type="GO" id="GO:0008955">
    <property type="term" value="F:peptidoglycan glycosyltransferase activity"/>
    <property type="evidence" value="ECO:0007669"/>
    <property type="project" value="UniProtKB-EC"/>
</dbReference>
<dbReference type="Pfam" id="PF00912">
    <property type="entry name" value="Transgly"/>
    <property type="match status" value="1"/>
</dbReference>
<dbReference type="GO" id="GO:0071555">
    <property type="term" value="P:cell wall organization"/>
    <property type="evidence" value="ECO:0007669"/>
    <property type="project" value="UniProtKB-KW"/>
</dbReference>
<evidence type="ECO:0000256" key="8">
    <source>
        <dbReference type="ARBA" id="ARBA00022475"/>
    </source>
</evidence>
<dbReference type="EC" id="3.4.16.4" evidence="6"/>
<dbReference type="InterPro" id="IPR050396">
    <property type="entry name" value="Glycosyltr_51/Transpeptidase"/>
</dbReference>
<comment type="function">
    <text evidence="1">Cell wall formation. Synthesis of cross-linked peptidoglycan from the lipid intermediates. The enzyme has a penicillin-insensitive transglycosylase N-terminal domain (formation of linear glycan strands) and a penicillin-sensitive transpeptidase C-terminal domain (cross-linking of the peptide subunits).</text>
</comment>
<evidence type="ECO:0000256" key="19">
    <source>
        <dbReference type="ARBA" id="ARBA00023136"/>
    </source>
</evidence>
<evidence type="ECO:0000256" key="18">
    <source>
        <dbReference type="ARBA" id="ARBA00022989"/>
    </source>
</evidence>
<keyword evidence="13" id="KW-0812">Transmembrane</keyword>
<keyword evidence="18" id="KW-1133">Transmembrane helix</keyword>
<evidence type="ECO:0000256" key="25">
    <source>
        <dbReference type="ARBA" id="ARBA00049902"/>
    </source>
</evidence>
<accession>A0A9D2FDD6</accession>
<evidence type="ECO:0000256" key="17">
    <source>
        <dbReference type="ARBA" id="ARBA00022984"/>
    </source>
</evidence>
<keyword evidence="9" id="KW-0121">Carboxypeptidase</keyword>
<evidence type="ECO:0000256" key="4">
    <source>
        <dbReference type="ARBA" id="ARBA00007090"/>
    </source>
</evidence>
<protein>
    <recommendedName>
        <fullName evidence="7">Penicillin-binding protein 1A</fullName>
        <ecNumber evidence="24">2.4.99.28</ecNumber>
        <ecNumber evidence="6">3.4.16.4</ecNumber>
    </recommendedName>
</protein>
<keyword evidence="16" id="KW-0735">Signal-anchor</keyword>
<dbReference type="PROSITE" id="PS51257">
    <property type="entry name" value="PROKAR_LIPOPROTEIN"/>
    <property type="match status" value="1"/>
</dbReference>
<evidence type="ECO:0000256" key="11">
    <source>
        <dbReference type="ARBA" id="ARBA00022676"/>
    </source>
</evidence>
<evidence type="ECO:0000313" key="28">
    <source>
        <dbReference type="EMBL" id="HIZ57064.1"/>
    </source>
</evidence>
<evidence type="ECO:0000256" key="24">
    <source>
        <dbReference type="ARBA" id="ARBA00044770"/>
    </source>
</evidence>
<comment type="caution">
    <text evidence="28">The sequence shown here is derived from an EMBL/GenBank/DDBJ whole genome shotgun (WGS) entry which is preliminary data.</text>
</comment>
<comment type="catalytic activity">
    <reaction evidence="23">
        <text>Preferential cleavage: (Ac)2-L-Lys-D-Ala-|-D-Ala. Also transpeptidation of peptidyl-alanyl moieties that are N-acyl substituents of D-alanine.</text>
        <dbReference type="EC" id="3.4.16.4"/>
    </reaction>
</comment>
<gene>
    <name evidence="28" type="ORF">H9725_00520</name>
</gene>
<dbReference type="InterPro" id="IPR023346">
    <property type="entry name" value="Lysozyme-like_dom_sf"/>
</dbReference>
<evidence type="ECO:0000256" key="5">
    <source>
        <dbReference type="ARBA" id="ARBA00007739"/>
    </source>
</evidence>
<evidence type="ECO:0000256" key="23">
    <source>
        <dbReference type="ARBA" id="ARBA00034000"/>
    </source>
</evidence>
<evidence type="ECO:0000256" key="15">
    <source>
        <dbReference type="ARBA" id="ARBA00022960"/>
    </source>
</evidence>
<keyword evidence="12" id="KW-0808">Transferase</keyword>
<dbReference type="EC" id="2.4.99.28" evidence="24"/>
<reference evidence="28" key="1">
    <citation type="journal article" date="2021" name="PeerJ">
        <title>Extensive microbial diversity within the chicken gut microbiome revealed by metagenomics and culture.</title>
        <authorList>
            <person name="Gilroy R."/>
            <person name="Ravi A."/>
            <person name="Getino M."/>
            <person name="Pursley I."/>
            <person name="Horton D.L."/>
            <person name="Alikhan N.F."/>
            <person name="Baker D."/>
            <person name="Gharbi K."/>
            <person name="Hall N."/>
            <person name="Watson M."/>
            <person name="Adriaenssens E.M."/>
            <person name="Foster-Nyarko E."/>
            <person name="Jarju S."/>
            <person name="Secka A."/>
            <person name="Antonio M."/>
            <person name="Oren A."/>
            <person name="Chaudhuri R.R."/>
            <person name="La Ragione R."/>
            <person name="Hildebrand F."/>
            <person name="Pallen M.J."/>
        </authorList>
    </citation>
    <scope>NUCLEOTIDE SEQUENCE</scope>
    <source>
        <strain evidence="28">ChiBcec16-3735</strain>
    </source>
</reference>
<dbReference type="PANTHER" id="PTHR32282">
    <property type="entry name" value="BINDING PROTEIN TRANSPEPTIDASE, PUTATIVE-RELATED"/>
    <property type="match status" value="1"/>
</dbReference>
<keyword evidence="22" id="KW-0961">Cell wall biogenesis/degradation</keyword>
<evidence type="ECO:0000256" key="21">
    <source>
        <dbReference type="ARBA" id="ARBA00023268"/>
    </source>
</evidence>
<keyword evidence="21" id="KW-0511">Multifunctional enzyme</keyword>
<evidence type="ECO:0000313" key="29">
    <source>
        <dbReference type="Proteomes" id="UP000824065"/>
    </source>
</evidence>
<proteinExistence type="inferred from homology"/>
<dbReference type="GO" id="GO:0008360">
    <property type="term" value="P:regulation of cell shape"/>
    <property type="evidence" value="ECO:0007669"/>
    <property type="project" value="UniProtKB-KW"/>
</dbReference>
<organism evidence="28 29">
    <name type="scientific">Candidatus Faecalibacterium gallistercoris</name>
    <dbReference type="NCBI Taxonomy" id="2838579"/>
    <lineage>
        <taxon>Bacteria</taxon>
        <taxon>Bacillati</taxon>
        <taxon>Bacillota</taxon>
        <taxon>Clostridia</taxon>
        <taxon>Eubacteriales</taxon>
        <taxon>Oscillospiraceae</taxon>
        <taxon>Faecalibacterium</taxon>
    </lineage>
</organism>
<dbReference type="Gene3D" id="1.10.3810.10">
    <property type="entry name" value="Biosynthetic peptidoglycan transglycosylase-like"/>
    <property type="match status" value="1"/>
</dbReference>
<dbReference type="EMBL" id="DXBJ01000005">
    <property type="protein sequence ID" value="HIZ57064.1"/>
    <property type="molecule type" value="Genomic_DNA"/>
</dbReference>
<dbReference type="Proteomes" id="UP000824065">
    <property type="component" value="Unassembled WGS sequence"/>
</dbReference>
<evidence type="ECO:0000256" key="7">
    <source>
        <dbReference type="ARBA" id="ARBA00018638"/>
    </source>
</evidence>